<feature type="transmembrane region" description="Helical" evidence="2">
    <location>
        <begin position="214"/>
        <end position="231"/>
    </location>
</feature>
<dbReference type="GO" id="GO:0005794">
    <property type="term" value="C:Golgi apparatus"/>
    <property type="evidence" value="ECO:0007669"/>
    <property type="project" value="TreeGrafter"/>
</dbReference>
<feature type="chain" id="PRO_5012385084" description="Intimal thickness related receptor IRP domain-containing protein" evidence="3">
    <location>
        <begin position="19"/>
        <end position="473"/>
    </location>
</feature>
<proteinExistence type="predicted"/>
<organism evidence="4 5">
    <name type="scientific">Tritrichomonas foetus</name>
    <dbReference type="NCBI Taxonomy" id="1144522"/>
    <lineage>
        <taxon>Eukaryota</taxon>
        <taxon>Metamonada</taxon>
        <taxon>Parabasalia</taxon>
        <taxon>Tritrichomonadida</taxon>
        <taxon>Tritrichomonadidae</taxon>
        <taxon>Tritrichomonas</taxon>
    </lineage>
</organism>
<protein>
    <recommendedName>
        <fullName evidence="6">Intimal thickness related receptor IRP domain-containing protein</fullName>
    </recommendedName>
</protein>
<dbReference type="VEuPathDB" id="TrichDB:TRFO_40194"/>
<evidence type="ECO:0000256" key="3">
    <source>
        <dbReference type="SAM" id="SignalP"/>
    </source>
</evidence>
<keyword evidence="2" id="KW-0812">Transmembrane</keyword>
<dbReference type="AlphaFoldDB" id="A0A1J4J7D3"/>
<dbReference type="GeneID" id="94847758"/>
<gene>
    <name evidence="4" type="ORF">TRFO_40194</name>
</gene>
<dbReference type="Proteomes" id="UP000179807">
    <property type="component" value="Unassembled WGS sequence"/>
</dbReference>
<evidence type="ECO:0008006" key="6">
    <source>
        <dbReference type="Google" id="ProtNLM"/>
    </source>
</evidence>
<keyword evidence="2" id="KW-1133">Transmembrane helix</keyword>
<evidence type="ECO:0000313" key="5">
    <source>
        <dbReference type="Proteomes" id="UP000179807"/>
    </source>
</evidence>
<name>A0A1J4J7D3_9EUKA</name>
<dbReference type="EMBL" id="MLAK01001391">
    <property type="protein sequence ID" value="OHS93563.1"/>
    <property type="molecule type" value="Genomic_DNA"/>
</dbReference>
<evidence type="ECO:0000313" key="4">
    <source>
        <dbReference type="EMBL" id="OHS93563.1"/>
    </source>
</evidence>
<feature type="region of interest" description="Disordered" evidence="1">
    <location>
        <begin position="446"/>
        <end position="473"/>
    </location>
</feature>
<evidence type="ECO:0000256" key="2">
    <source>
        <dbReference type="SAM" id="Phobius"/>
    </source>
</evidence>
<keyword evidence="2" id="KW-0472">Membrane</keyword>
<accession>A0A1J4J7D3</accession>
<feature type="transmembrane region" description="Helical" evidence="2">
    <location>
        <begin position="243"/>
        <end position="262"/>
    </location>
</feature>
<dbReference type="GO" id="GO:0016020">
    <property type="term" value="C:membrane"/>
    <property type="evidence" value="ECO:0007669"/>
    <property type="project" value="InterPro"/>
</dbReference>
<keyword evidence="3" id="KW-0732">Signal</keyword>
<feature type="transmembrane region" description="Helical" evidence="2">
    <location>
        <begin position="177"/>
        <end position="194"/>
    </location>
</feature>
<evidence type="ECO:0000256" key="1">
    <source>
        <dbReference type="SAM" id="MobiDB-lite"/>
    </source>
</evidence>
<feature type="transmembrane region" description="Helical" evidence="2">
    <location>
        <begin position="330"/>
        <end position="348"/>
    </location>
</feature>
<feature type="transmembrane region" description="Helical" evidence="2">
    <location>
        <begin position="354"/>
        <end position="378"/>
    </location>
</feature>
<feature type="transmembrane region" description="Helical" evidence="2">
    <location>
        <begin position="152"/>
        <end position="170"/>
    </location>
</feature>
<dbReference type="RefSeq" id="XP_068346700.1">
    <property type="nucleotide sequence ID" value="XM_068513054.1"/>
</dbReference>
<keyword evidence="5" id="KW-1185">Reference proteome</keyword>
<feature type="transmembrane region" description="Helical" evidence="2">
    <location>
        <begin position="268"/>
        <end position="288"/>
    </location>
</feature>
<feature type="compositionally biased region" description="Basic and acidic residues" evidence="1">
    <location>
        <begin position="446"/>
        <end position="457"/>
    </location>
</feature>
<feature type="signal peptide" evidence="3">
    <location>
        <begin position="1"/>
        <end position="18"/>
    </location>
</feature>
<sequence length="473" mass="53969">MFLSILCLLLFRQQKSISKTSPVLFLEDFGFQKNGIFTINISSSKHKQIYIAVANSYETSTIMAITMGTETYDCSTISRLFQVNYSKTLTLNDGFGSYSEIIGYKSYYTPIFISCDNSGSYYQFSLSFLNPNSHLDYRIIPCIYTKPVSSSLFGLLLVVWLINWLCNFTLKNSLHTYLTITFVFTLLSSIISFFEIYHNHRSDDYSTLTPVSMVFRAIQEVCLLSAMMMAAKGWCIIIDTVNWVGIFLSIVYSLIFIVPMLLIDYMYYSLYVQIGLLFVGFCGAMLYYHELVKSIREALHVVVAHLLVISQSGINPETTPIYAKCRMFRTISMAVLFYFVLLMFKTIFGKTLIIPYWIIILIYDIVTLALMTTAAWIFRLKKTTRNGYMMVADGENVPTELNLEDIANLNANSDEVRQGTAVWQEGMVLPPQPIIIRASRHETSITNHHGSEHDNVNRDLSVPLNQPDEKGIL</sequence>
<dbReference type="PANTHER" id="PTHR21229">
    <property type="entry name" value="LUNG SEVEN TRANSMEMBRANE RECEPTOR"/>
    <property type="match status" value="1"/>
</dbReference>
<reference evidence="4" key="1">
    <citation type="submission" date="2016-10" db="EMBL/GenBank/DDBJ databases">
        <authorList>
            <person name="Benchimol M."/>
            <person name="Almeida L.G."/>
            <person name="Vasconcelos A.T."/>
            <person name="Perreira-Neves A."/>
            <person name="Rosa I.A."/>
            <person name="Tasca T."/>
            <person name="Bogo M.R."/>
            <person name="de Souza W."/>
        </authorList>
    </citation>
    <scope>NUCLEOTIDE SEQUENCE [LARGE SCALE GENOMIC DNA]</scope>
    <source>
        <strain evidence="4">K</strain>
    </source>
</reference>
<dbReference type="InterPro" id="IPR009637">
    <property type="entry name" value="GPR107/GPR108-like"/>
</dbReference>
<comment type="caution">
    <text evidence="4">The sequence shown here is derived from an EMBL/GenBank/DDBJ whole genome shotgun (WGS) entry which is preliminary data.</text>
</comment>